<gene>
    <name evidence="6" type="ORF">AZF04_14605</name>
</gene>
<name>A0A162F3H0_9BACI</name>
<evidence type="ECO:0000313" key="7">
    <source>
        <dbReference type="Proteomes" id="UP000075806"/>
    </source>
</evidence>
<organism evidence="6 7">
    <name type="scientific">Alkalihalobacillus trypoxylicola</name>
    <dbReference type="NCBI Taxonomy" id="519424"/>
    <lineage>
        <taxon>Bacteria</taxon>
        <taxon>Bacillati</taxon>
        <taxon>Bacillota</taxon>
        <taxon>Bacilli</taxon>
        <taxon>Bacillales</taxon>
        <taxon>Bacillaceae</taxon>
        <taxon>Alkalihalobacillus</taxon>
    </lineage>
</organism>
<protein>
    <submittedName>
        <fullName evidence="6">Uncharacterized protein</fullName>
    </submittedName>
</protein>
<keyword evidence="3 5" id="KW-1133">Transmembrane helix</keyword>
<keyword evidence="1" id="KW-1003">Cell membrane</keyword>
<proteinExistence type="predicted"/>
<keyword evidence="4 5" id="KW-0472">Membrane</keyword>
<evidence type="ECO:0000313" key="6">
    <source>
        <dbReference type="EMBL" id="KYG34412.1"/>
    </source>
</evidence>
<evidence type="ECO:0000256" key="4">
    <source>
        <dbReference type="ARBA" id="ARBA00023136"/>
    </source>
</evidence>
<dbReference type="RefSeq" id="WP_061947572.1">
    <property type="nucleotide sequence ID" value="NZ_LTAO01000002.1"/>
</dbReference>
<evidence type="ECO:0000256" key="2">
    <source>
        <dbReference type="ARBA" id="ARBA00022692"/>
    </source>
</evidence>
<accession>A0A162F3H0</accession>
<dbReference type="AlphaFoldDB" id="A0A162F3H0"/>
<feature type="transmembrane region" description="Helical" evidence="5">
    <location>
        <begin position="16"/>
        <end position="34"/>
    </location>
</feature>
<dbReference type="EMBL" id="LTAO01000002">
    <property type="protein sequence ID" value="KYG34412.1"/>
    <property type="molecule type" value="Genomic_DNA"/>
</dbReference>
<feature type="transmembrane region" description="Helical" evidence="5">
    <location>
        <begin position="46"/>
        <end position="66"/>
    </location>
</feature>
<dbReference type="Pfam" id="PF07457">
    <property type="entry name" value="DUF1516"/>
    <property type="match status" value="1"/>
</dbReference>
<dbReference type="Proteomes" id="UP000075806">
    <property type="component" value="Unassembled WGS sequence"/>
</dbReference>
<keyword evidence="7" id="KW-1185">Reference proteome</keyword>
<feature type="transmembrane region" description="Helical" evidence="5">
    <location>
        <begin position="100"/>
        <end position="121"/>
    </location>
</feature>
<dbReference type="InterPro" id="IPR010899">
    <property type="entry name" value="UPF0344"/>
</dbReference>
<evidence type="ECO:0000256" key="3">
    <source>
        <dbReference type="ARBA" id="ARBA00022989"/>
    </source>
</evidence>
<evidence type="ECO:0000256" key="5">
    <source>
        <dbReference type="SAM" id="Phobius"/>
    </source>
</evidence>
<comment type="caution">
    <text evidence="6">The sequence shown here is derived from an EMBL/GenBank/DDBJ whole genome shotgun (WGS) entry which is preliminary data.</text>
</comment>
<keyword evidence="2 5" id="KW-0812">Transmembrane</keyword>
<dbReference type="STRING" id="519424.AZF04_14605"/>
<feature type="transmembrane region" description="Helical" evidence="5">
    <location>
        <begin position="72"/>
        <end position="88"/>
    </location>
</feature>
<dbReference type="OrthoDB" id="2365314at2"/>
<sequence>MDFFSDNLNLFLKIHQSSWIFIVILFLTSYILYSKQKVKAGDLTQFALRLFFIVMVISGGVLVTAYNFHPFYVTKGVIALIMMGIMESSNVRRKKGTKSILLFLVGIVLLIVIILMGLRVISF</sequence>
<reference evidence="6" key="1">
    <citation type="submission" date="2016-02" db="EMBL/GenBank/DDBJ databases">
        <title>Genome sequence of Bacillus trypoxylicola KCTC 13244(T).</title>
        <authorList>
            <person name="Jeong H."/>
            <person name="Park S.-H."/>
            <person name="Choi S.-K."/>
        </authorList>
    </citation>
    <scope>NUCLEOTIDE SEQUENCE [LARGE SCALE GENOMIC DNA]</scope>
    <source>
        <strain evidence="6">KCTC 13244</strain>
    </source>
</reference>
<evidence type="ECO:0000256" key="1">
    <source>
        <dbReference type="ARBA" id="ARBA00022475"/>
    </source>
</evidence>